<feature type="region of interest" description="Disordered" evidence="1">
    <location>
        <begin position="25"/>
        <end position="54"/>
    </location>
</feature>
<feature type="non-terminal residue" evidence="2">
    <location>
        <position position="54"/>
    </location>
</feature>
<evidence type="ECO:0000313" key="2">
    <source>
        <dbReference type="EMBL" id="KAH9312012.1"/>
    </source>
</evidence>
<keyword evidence="3" id="KW-1185">Reference proteome</keyword>
<name>A0AA38FWW4_TAXCH</name>
<evidence type="ECO:0000256" key="1">
    <source>
        <dbReference type="SAM" id="MobiDB-lite"/>
    </source>
</evidence>
<dbReference type="Proteomes" id="UP000824469">
    <property type="component" value="Unassembled WGS sequence"/>
</dbReference>
<accession>A0AA38FWW4</accession>
<evidence type="ECO:0000313" key="3">
    <source>
        <dbReference type="Proteomes" id="UP000824469"/>
    </source>
</evidence>
<dbReference type="AlphaFoldDB" id="A0AA38FWW4"/>
<dbReference type="EMBL" id="JAHRHJ020000006">
    <property type="protein sequence ID" value="KAH9312012.1"/>
    <property type="molecule type" value="Genomic_DNA"/>
</dbReference>
<organism evidence="2 3">
    <name type="scientific">Taxus chinensis</name>
    <name type="common">Chinese yew</name>
    <name type="synonym">Taxus wallichiana var. chinensis</name>
    <dbReference type="NCBI Taxonomy" id="29808"/>
    <lineage>
        <taxon>Eukaryota</taxon>
        <taxon>Viridiplantae</taxon>
        <taxon>Streptophyta</taxon>
        <taxon>Embryophyta</taxon>
        <taxon>Tracheophyta</taxon>
        <taxon>Spermatophyta</taxon>
        <taxon>Pinopsida</taxon>
        <taxon>Pinidae</taxon>
        <taxon>Conifers II</taxon>
        <taxon>Cupressales</taxon>
        <taxon>Taxaceae</taxon>
        <taxon>Taxus</taxon>
    </lineage>
</organism>
<reference evidence="2 3" key="1">
    <citation type="journal article" date="2021" name="Nat. Plants">
        <title>The Taxus genome provides insights into paclitaxel biosynthesis.</title>
        <authorList>
            <person name="Xiong X."/>
            <person name="Gou J."/>
            <person name="Liao Q."/>
            <person name="Li Y."/>
            <person name="Zhou Q."/>
            <person name="Bi G."/>
            <person name="Li C."/>
            <person name="Du R."/>
            <person name="Wang X."/>
            <person name="Sun T."/>
            <person name="Guo L."/>
            <person name="Liang H."/>
            <person name="Lu P."/>
            <person name="Wu Y."/>
            <person name="Zhang Z."/>
            <person name="Ro D.K."/>
            <person name="Shang Y."/>
            <person name="Huang S."/>
            <person name="Yan J."/>
        </authorList>
    </citation>
    <scope>NUCLEOTIDE SEQUENCE [LARGE SCALE GENOMIC DNA]</scope>
    <source>
        <strain evidence="2">Ta-2019</strain>
    </source>
</reference>
<comment type="caution">
    <text evidence="2">The sequence shown here is derived from an EMBL/GenBank/DDBJ whole genome shotgun (WGS) entry which is preliminary data.</text>
</comment>
<feature type="non-terminal residue" evidence="2">
    <location>
        <position position="1"/>
    </location>
</feature>
<proteinExistence type="predicted"/>
<sequence length="54" mass="6335">DLNTYRGETDDDGEEELEVDQEHIYLHDSEGEETEDTNDAFIFTRRKGTQREEG</sequence>
<protein>
    <submittedName>
        <fullName evidence="2">Uncharacterized protein</fullName>
    </submittedName>
</protein>
<gene>
    <name evidence="2" type="ORF">KI387_027047</name>
</gene>